<reference evidence="1" key="1">
    <citation type="journal article" date="2020" name="Stud. Mycol.">
        <title>101 Dothideomycetes genomes: a test case for predicting lifestyles and emergence of pathogens.</title>
        <authorList>
            <person name="Haridas S."/>
            <person name="Albert R."/>
            <person name="Binder M."/>
            <person name="Bloem J."/>
            <person name="Labutti K."/>
            <person name="Salamov A."/>
            <person name="Andreopoulos B."/>
            <person name="Baker S."/>
            <person name="Barry K."/>
            <person name="Bills G."/>
            <person name="Bluhm B."/>
            <person name="Cannon C."/>
            <person name="Castanera R."/>
            <person name="Culley D."/>
            <person name="Daum C."/>
            <person name="Ezra D."/>
            <person name="Gonzalez J."/>
            <person name="Henrissat B."/>
            <person name="Kuo A."/>
            <person name="Liang C."/>
            <person name="Lipzen A."/>
            <person name="Lutzoni F."/>
            <person name="Magnuson J."/>
            <person name="Mondo S."/>
            <person name="Nolan M."/>
            <person name="Ohm R."/>
            <person name="Pangilinan J."/>
            <person name="Park H.-J."/>
            <person name="Ramirez L."/>
            <person name="Alfaro M."/>
            <person name="Sun H."/>
            <person name="Tritt A."/>
            <person name="Yoshinaga Y."/>
            <person name="Zwiers L.-H."/>
            <person name="Turgeon B."/>
            <person name="Goodwin S."/>
            <person name="Spatafora J."/>
            <person name="Crous P."/>
            <person name="Grigoriev I."/>
        </authorList>
    </citation>
    <scope>NUCLEOTIDE SEQUENCE</scope>
    <source>
        <strain evidence="1">ATCC 36951</strain>
    </source>
</reference>
<protein>
    <submittedName>
        <fullName evidence="1">Uncharacterized protein</fullName>
    </submittedName>
</protein>
<accession>A0A6A6D1Q3</accession>
<dbReference type="EMBL" id="ML993583">
    <property type="protein sequence ID" value="KAF2171576.1"/>
    <property type="molecule type" value="Genomic_DNA"/>
</dbReference>
<gene>
    <name evidence="1" type="ORF">M409DRAFT_18689</name>
</gene>
<dbReference type="Proteomes" id="UP000799537">
    <property type="component" value="Unassembled WGS sequence"/>
</dbReference>
<evidence type="ECO:0000313" key="2">
    <source>
        <dbReference type="Proteomes" id="UP000799537"/>
    </source>
</evidence>
<keyword evidence="2" id="KW-1185">Reference proteome</keyword>
<dbReference type="RefSeq" id="XP_033672465.1">
    <property type="nucleotide sequence ID" value="XM_033804607.1"/>
</dbReference>
<name>A0A6A6D1Q3_ZASCE</name>
<dbReference type="GeneID" id="54557879"/>
<dbReference type="AlphaFoldDB" id="A0A6A6D1Q3"/>
<organism evidence="1 2">
    <name type="scientific">Zasmidium cellare ATCC 36951</name>
    <dbReference type="NCBI Taxonomy" id="1080233"/>
    <lineage>
        <taxon>Eukaryota</taxon>
        <taxon>Fungi</taxon>
        <taxon>Dikarya</taxon>
        <taxon>Ascomycota</taxon>
        <taxon>Pezizomycotina</taxon>
        <taxon>Dothideomycetes</taxon>
        <taxon>Dothideomycetidae</taxon>
        <taxon>Mycosphaerellales</taxon>
        <taxon>Mycosphaerellaceae</taxon>
        <taxon>Zasmidium</taxon>
    </lineage>
</organism>
<sequence>MPSIVYYINESSTQQGGVMFMLDQDDNIGGGLIADEPGVCKTAEIVAHILSRPFVQMYTIPEEHRSPDQPIFVITTNKEDTYTRLHNLFG</sequence>
<proteinExistence type="predicted"/>
<evidence type="ECO:0000313" key="1">
    <source>
        <dbReference type="EMBL" id="KAF2171576.1"/>
    </source>
</evidence>